<dbReference type="AlphaFoldDB" id="A0A540R6M7"/>
<feature type="domain" description="Thioesterase" evidence="3">
    <location>
        <begin position="77"/>
        <end position="147"/>
    </location>
</feature>
<dbReference type="SUPFAM" id="SSF54637">
    <property type="entry name" value="Thioesterase/thiol ester dehydrase-isomerase"/>
    <property type="match status" value="1"/>
</dbReference>
<dbReference type="InterPro" id="IPR006683">
    <property type="entry name" value="Thioestr_dom"/>
</dbReference>
<dbReference type="PANTHER" id="PTHR43240">
    <property type="entry name" value="1,4-DIHYDROXY-2-NAPHTHOYL-COA THIOESTERASE 1"/>
    <property type="match status" value="1"/>
</dbReference>
<dbReference type="GO" id="GO:0005829">
    <property type="term" value="C:cytosol"/>
    <property type="evidence" value="ECO:0007669"/>
    <property type="project" value="TreeGrafter"/>
</dbReference>
<comment type="caution">
    <text evidence="4">The sequence shown here is derived from an EMBL/GenBank/DDBJ whole genome shotgun (WGS) entry which is preliminary data.</text>
</comment>
<dbReference type="CDD" id="cd03443">
    <property type="entry name" value="PaaI_thioesterase"/>
    <property type="match status" value="1"/>
</dbReference>
<evidence type="ECO:0000256" key="2">
    <source>
        <dbReference type="ARBA" id="ARBA00022801"/>
    </source>
</evidence>
<dbReference type="Proteomes" id="UP000318080">
    <property type="component" value="Unassembled WGS sequence"/>
</dbReference>
<evidence type="ECO:0000259" key="3">
    <source>
        <dbReference type="Pfam" id="PF03061"/>
    </source>
</evidence>
<reference evidence="4 5" key="1">
    <citation type="submission" date="2019-06" db="EMBL/GenBank/DDBJ databases">
        <title>Draft genome of C. phoceense Strain 272.</title>
        <authorList>
            <person name="Pacheco L.G.C."/>
            <person name="Barberis C.M."/>
            <person name="Almuzara M.N."/>
            <person name="Traglia G.M."/>
            <person name="Santos C.S."/>
            <person name="Rocha D.J.P.G."/>
            <person name="Aguiar E.R.G.R."/>
            <person name="Vay C.A."/>
        </authorList>
    </citation>
    <scope>NUCLEOTIDE SEQUENCE [LARGE SCALE GENOMIC DNA]</scope>
    <source>
        <strain evidence="4 5">272</strain>
    </source>
</reference>
<evidence type="ECO:0000313" key="4">
    <source>
        <dbReference type="EMBL" id="TQE43094.1"/>
    </source>
</evidence>
<dbReference type="GeneID" id="79852958"/>
<accession>A0A540R6M7</accession>
<dbReference type="GO" id="GO:0061522">
    <property type="term" value="F:1,4-dihydroxy-2-naphthoyl-CoA thioesterase activity"/>
    <property type="evidence" value="ECO:0007669"/>
    <property type="project" value="TreeGrafter"/>
</dbReference>
<dbReference type="EMBL" id="VHIR01000012">
    <property type="protein sequence ID" value="TQE43094.1"/>
    <property type="molecule type" value="Genomic_DNA"/>
</dbReference>
<dbReference type="STRING" id="1686286.GCA_900092335_01758"/>
<name>A0A540R6M7_9CORY</name>
<dbReference type="Gene3D" id="3.10.129.10">
    <property type="entry name" value="Hotdog Thioesterase"/>
    <property type="match status" value="1"/>
</dbReference>
<dbReference type="NCBIfam" id="TIGR00369">
    <property type="entry name" value="unchar_dom_1"/>
    <property type="match status" value="1"/>
</dbReference>
<keyword evidence="2" id="KW-0378">Hydrolase</keyword>
<comment type="similarity">
    <text evidence="1">Belongs to the thioesterase PaaI family.</text>
</comment>
<evidence type="ECO:0000256" key="1">
    <source>
        <dbReference type="ARBA" id="ARBA00008324"/>
    </source>
</evidence>
<evidence type="ECO:0000313" key="5">
    <source>
        <dbReference type="Proteomes" id="UP000318080"/>
    </source>
</evidence>
<dbReference type="RefSeq" id="WP_066512250.1">
    <property type="nucleotide sequence ID" value="NZ_JADPQA010000012.1"/>
</dbReference>
<sequence length="161" mass="17181">MTRHHTNQDSSADARQDLLNRLIVTAAQRPLTQEELAELNESNTGFDAQVGILYTHLSRGEVRGVIHAGPQHHQPWGLVNGGVYASFAESLGSIAGVIVAGGPVVGVNNSTDFIRSVEQGPIEGVARPLQTGRRTQLWEAEMSHGGELVAKSTLRTIVVGA</sequence>
<dbReference type="InterPro" id="IPR029069">
    <property type="entry name" value="HotDog_dom_sf"/>
</dbReference>
<dbReference type="PANTHER" id="PTHR43240:SF5">
    <property type="entry name" value="1,4-DIHYDROXY-2-NAPHTHOYL-COA THIOESTERASE 1"/>
    <property type="match status" value="1"/>
</dbReference>
<organism evidence="4 5">
    <name type="scientific">Corynebacterium phoceense</name>
    <dbReference type="NCBI Taxonomy" id="1686286"/>
    <lineage>
        <taxon>Bacteria</taxon>
        <taxon>Bacillati</taxon>
        <taxon>Actinomycetota</taxon>
        <taxon>Actinomycetes</taxon>
        <taxon>Mycobacteriales</taxon>
        <taxon>Corynebacteriaceae</taxon>
        <taxon>Corynebacterium</taxon>
    </lineage>
</organism>
<gene>
    <name evidence="4" type="ORF">EJK80_08750</name>
</gene>
<proteinExistence type="inferred from homology"/>
<keyword evidence="5" id="KW-1185">Reference proteome</keyword>
<dbReference type="InterPro" id="IPR003736">
    <property type="entry name" value="PAAI_dom"/>
</dbReference>
<dbReference type="Pfam" id="PF03061">
    <property type="entry name" value="4HBT"/>
    <property type="match status" value="1"/>
</dbReference>
<protein>
    <submittedName>
        <fullName evidence="4">PaaI family thioesterase</fullName>
    </submittedName>
</protein>